<keyword evidence="1" id="KW-0472">Membrane</keyword>
<organism evidence="2 3">
    <name type="scientific">Ottowia cancrivicina</name>
    <dbReference type="NCBI Taxonomy" id="3040346"/>
    <lineage>
        <taxon>Bacteria</taxon>
        <taxon>Pseudomonadati</taxon>
        <taxon>Pseudomonadota</taxon>
        <taxon>Betaproteobacteria</taxon>
        <taxon>Burkholderiales</taxon>
        <taxon>Comamonadaceae</taxon>
        <taxon>Ottowia</taxon>
    </lineage>
</organism>
<evidence type="ECO:0000256" key="1">
    <source>
        <dbReference type="SAM" id="Phobius"/>
    </source>
</evidence>
<keyword evidence="3" id="KW-1185">Reference proteome</keyword>
<feature type="transmembrane region" description="Helical" evidence="1">
    <location>
        <begin position="149"/>
        <end position="166"/>
    </location>
</feature>
<name>A0AAW6RHU4_9BURK</name>
<evidence type="ECO:0000313" key="3">
    <source>
        <dbReference type="Proteomes" id="UP001237156"/>
    </source>
</evidence>
<keyword evidence="1" id="KW-0812">Transmembrane</keyword>
<proteinExistence type="predicted"/>
<evidence type="ECO:0008006" key="4">
    <source>
        <dbReference type="Google" id="ProtNLM"/>
    </source>
</evidence>
<evidence type="ECO:0000313" key="2">
    <source>
        <dbReference type="EMBL" id="MDG9699928.1"/>
    </source>
</evidence>
<dbReference type="Proteomes" id="UP001237156">
    <property type="component" value="Unassembled WGS sequence"/>
</dbReference>
<gene>
    <name evidence="2" type="ORF">QB898_09435</name>
</gene>
<keyword evidence="1" id="KW-1133">Transmembrane helix</keyword>
<dbReference type="EMBL" id="JARVII010000019">
    <property type="protein sequence ID" value="MDG9699928.1"/>
    <property type="molecule type" value="Genomic_DNA"/>
</dbReference>
<sequence>MLIPKYWASASAPAQNRWRHTVTVRRWGWSDDSQQAAEAHAQERLRQALAAYAQGQASAHENRPGYNGAQGLPICEEVLARHGSAVLTRNSYGAHCINTPDVLFADVDDAQYTGYDIGCLIALLALVTLLCALYWLLSPACKPPRSPQPFYISCALLLSAWIYARWQRWRHRPAAARRASLERIRRFASARPDWSLRLYQTPAGLRLLATHRTFAPGDPAVQELFKAVRVDPVYQRMCLLQQCFRARVTAKPWRIGINAHIRNGSRAWPIAPGRQAERDAWIARYEQTASAWAACAFIETLGAGQIDINVRPVLDWHDELSRATCALPLG</sequence>
<reference evidence="2 3" key="1">
    <citation type="submission" date="2023-04" db="EMBL/GenBank/DDBJ databases">
        <title>Ottowia paracancer sp. nov., isolated from human stomach.</title>
        <authorList>
            <person name="Song Y."/>
        </authorList>
    </citation>
    <scope>NUCLEOTIDE SEQUENCE [LARGE SCALE GENOMIC DNA]</scope>
    <source>
        <strain evidence="2 3">10c7w1</strain>
    </source>
</reference>
<accession>A0AAW6RHU4</accession>
<feature type="transmembrane region" description="Helical" evidence="1">
    <location>
        <begin position="117"/>
        <end position="137"/>
    </location>
</feature>
<comment type="caution">
    <text evidence="2">The sequence shown here is derived from an EMBL/GenBank/DDBJ whole genome shotgun (WGS) entry which is preliminary data.</text>
</comment>
<protein>
    <recommendedName>
        <fullName evidence="4">Transmembrane protein</fullName>
    </recommendedName>
</protein>
<dbReference type="RefSeq" id="WP_279524744.1">
    <property type="nucleotide sequence ID" value="NZ_JARVII010000019.1"/>
</dbReference>
<dbReference type="AlphaFoldDB" id="A0AAW6RHU4"/>